<organism evidence="2 3">
    <name type="scientific">Pseudosulfitobacter koreensis</name>
    <dbReference type="NCBI Taxonomy" id="2968472"/>
    <lineage>
        <taxon>Bacteria</taxon>
        <taxon>Pseudomonadati</taxon>
        <taxon>Pseudomonadota</taxon>
        <taxon>Alphaproteobacteria</taxon>
        <taxon>Rhodobacterales</taxon>
        <taxon>Roseobacteraceae</taxon>
        <taxon>Pseudosulfitobacter</taxon>
    </lineage>
</organism>
<dbReference type="Proteomes" id="UP001165396">
    <property type="component" value="Unassembled WGS sequence"/>
</dbReference>
<dbReference type="PANTHER" id="PTHR20935:SF0">
    <property type="entry name" value="SERINE_THREONINE-PROTEIN PHOSPHATASE PGAM5, MITOCHONDRIAL"/>
    <property type="match status" value="1"/>
</dbReference>
<dbReference type="RefSeq" id="WP_258294265.1">
    <property type="nucleotide sequence ID" value="NZ_JANKJG010000005.1"/>
</dbReference>
<keyword evidence="1" id="KW-0378">Hydrolase</keyword>
<dbReference type="Pfam" id="PF00300">
    <property type="entry name" value="His_Phos_1"/>
    <property type="match status" value="1"/>
</dbReference>
<evidence type="ECO:0000313" key="3">
    <source>
        <dbReference type="Proteomes" id="UP001165396"/>
    </source>
</evidence>
<gene>
    <name evidence="2" type="ORF">NTA49_08410</name>
</gene>
<sequence length="214" mass="23920">MAELYLIRHGQASFGADNYDCLSETGHAQSAAVGVWLRSTGWEPDRLMTGTLERQRDTLSAMGYGLAPEEHAGFNEYDFHDLLLARYQGKIPDVVRGDRKTHFRTLRDTVLEWQAGGLPDATESYRDFCERTAAAMQHATRDGARRVLVVSSGGVIGQLVSQALEAPARMMMELNLQIKNTGVTKFVFSGSRHFVHQFNATPHFDTVHELLTYS</sequence>
<dbReference type="InterPro" id="IPR013078">
    <property type="entry name" value="His_Pase_superF_clade-1"/>
</dbReference>
<protein>
    <submittedName>
        <fullName evidence="2">Histidine phosphatase family protein</fullName>
    </submittedName>
</protein>
<comment type="caution">
    <text evidence="2">The sequence shown here is derived from an EMBL/GenBank/DDBJ whole genome shotgun (WGS) entry which is preliminary data.</text>
</comment>
<dbReference type="CDD" id="cd07067">
    <property type="entry name" value="HP_PGM_like"/>
    <property type="match status" value="1"/>
</dbReference>
<dbReference type="SUPFAM" id="SSF53254">
    <property type="entry name" value="Phosphoglycerate mutase-like"/>
    <property type="match status" value="1"/>
</dbReference>
<keyword evidence="3" id="KW-1185">Reference proteome</keyword>
<name>A0ABT1Z0A5_9RHOB</name>
<dbReference type="Gene3D" id="3.40.50.1240">
    <property type="entry name" value="Phosphoglycerate mutase-like"/>
    <property type="match status" value="1"/>
</dbReference>
<dbReference type="InterPro" id="IPR029033">
    <property type="entry name" value="His_PPase_superfam"/>
</dbReference>
<dbReference type="PANTHER" id="PTHR20935">
    <property type="entry name" value="PHOSPHOGLYCERATE MUTASE-RELATED"/>
    <property type="match status" value="1"/>
</dbReference>
<dbReference type="InterPro" id="IPR051021">
    <property type="entry name" value="Mito_Ser/Thr_phosphatase"/>
</dbReference>
<dbReference type="SMART" id="SM00855">
    <property type="entry name" value="PGAM"/>
    <property type="match status" value="1"/>
</dbReference>
<evidence type="ECO:0000313" key="2">
    <source>
        <dbReference type="EMBL" id="MCR8826558.1"/>
    </source>
</evidence>
<evidence type="ECO:0000256" key="1">
    <source>
        <dbReference type="ARBA" id="ARBA00022801"/>
    </source>
</evidence>
<dbReference type="EMBL" id="JANKJG010000005">
    <property type="protein sequence ID" value="MCR8826558.1"/>
    <property type="molecule type" value="Genomic_DNA"/>
</dbReference>
<proteinExistence type="predicted"/>
<accession>A0ABT1Z0A5</accession>
<reference evidence="2" key="1">
    <citation type="submission" date="2022-07" db="EMBL/GenBank/DDBJ databases">
        <title>Pseudosulfitobacter sp. strain AP-MA-4, whole genome sequence.</title>
        <authorList>
            <person name="Jiang Y."/>
        </authorList>
    </citation>
    <scope>NUCLEOTIDE SEQUENCE</scope>
    <source>
        <strain evidence="2">AP-MA-4</strain>
    </source>
</reference>